<name>A0A7D9DIL9_PARCT</name>
<accession>A0A7D9DIL9</accession>
<protein>
    <submittedName>
        <fullName evidence="1">Uncharacterized protein</fullName>
    </submittedName>
</protein>
<dbReference type="EMBL" id="CACRXK020001062">
    <property type="protein sequence ID" value="CAB3986731.1"/>
    <property type="molecule type" value="Genomic_DNA"/>
</dbReference>
<dbReference type="OrthoDB" id="5987487at2759"/>
<dbReference type="Proteomes" id="UP001152795">
    <property type="component" value="Unassembled WGS sequence"/>
</dbReference>
<evidence type="ECO:0000313" key="2">
    <source>
        <dbReference type="Proteomes" id="UP001152795"/>
    </source>
</evidence>
<proteinExistence type="predicted"/>
<organism evidence="1 2">
    <name type="scientific">Paramuricea clavata</name>
    <name type="common">Red gorgonian</name>
    <name type="synonym">Violescent sea-whip</name>
    <dbReference type="NCBI Taxonomy" id="317549"/>
    <lineage>
        <taxon>Eukaryota</taxon>
        <taxon>Metazoa</taxon>
        <taxon>Cnidaria</taxon>
        <taxon>Anthozoa</taxon>
        <taxon>Octocorallia</taxon>
        <taxon>Malacalcyonacea</taxon>
        <taxon>Plexauridae</taxon>
        <taxon>Paramuricea</taxon>
    </lineage>
</organism>
<dbReference type="AlphaFoldDB" id="A0A7D9DIL9"/>
<reference evidence="1" key="1">
    <citation type="submission" date="2020-04" db="EMBL/GenBank/DDBJ databases">
        <authorList>
            <person name="Alioto T."/>
            <person name="Alioto T."/>
            <person name="Gomez Garrido J."/>
        </authorList>
    </citation>
    <scope>NUCLEOTIDE SEQUENCE</scope>
    <source>
        <strain evidence="1">A484AB</strain>
    </source>
</reference>
<gene>
    <name evidence="1" type="ORF">PACLA_8A048599</name>
</gene>
<comment type="caution">
    <text evidence="1">The sequence shown here is derived from an EMBL/GenBank/DDBJ whole genome shotgun (WGS) entry which is preliminary data.</text>
</comment>
<sequence length="849" mass="96599">MTYQFAFSQKDSSCRVLMETSAVGDSFCSANELFVWLLTNYEFDEDASLITTQSVLEAALSENKRASSRSLGKNISEIWQGKVIREYSLSNSAYIYRHLKKRPLVSCATVLTAFNDATVKKFQSICIAYPGWIINSNCSTQKSLSILKIFSSDGEATTVDGRHMTFELLVELPPNPKLILKNLSTNGLATSLTDVKGPHGTELCFRDIDNVMRLVEFAVPCLGHAISGNTTTNFLKLPVSSSRVISAHSKDLGNHERLVSSSCLLLTRRGCSSCQNCAYALKLFQNREKKRKASISEDANKKKCNIRYLDRFGLEAKIAAQRRKAECNGKNNGHRKEDDCMIEFVEDDDVDLQQIFKNIKSTLVPPDMQLLWNEQMKQLSAKSAKAYRWNPRVVRFALDLYCKNPKALDSMREFVILPSNRLIRYYKNSVDQQPGWNTETITWCKKEAERQDLKPDEYWGGFVLDEMKLQEDLQMTVKGGRHQLTGMVSLGKFYNDMRMIESGKSSIQVATHLLQFIFVSDKGFSIYYALCDGGDSNRQFIKIHFPNCNPSDLHFVGYNMLTEDPMMFIMDCKHNFKKLRNNVEKSSPHDGTTKCLTKDSKNIFWSYWKDAYSWDQTNNSCPLHENLKEDHFHLTPSSRMRNGLAEDVLNKKMLYLMKAYRDHIATIPAEDPSKLDETIAFLKHTSLMIELFSDKHAIYNVDDSRLHDLQATLLFFSSWSEGITSNDQFISDKLWFDLQSMAHGFISMVQTKLRRFPGSIVKPAIVNQDVVENHFSQLRGANGQNDNPTYQTTQGTQNSIIYGQTTISRKTNTGITKNHSFAGFPKENIFGGKGHTQQSKNAVGLLREK</sequence>
<keyword evidence="2" id="KW-1185">Reference proteome</keyword>
<evidence type="ECO:0000313" key="1">
    <source>
        <dbReference type="EMBL" id="CAB3986731.1"/>
    </source>
</evidence>